<evidence type="ECO:0000256" key="10">
    <source>
        <dbReference type="SAM" id="Coils"/>
    </source>
</evidence>
<dbReference type="InterPro" id="IPR014009">
    <property type="entry name" value="PIK_FAT"/>
</dbReference>
<feature type="compositionally biased region" description="Basic and acidic residues" evidence="11">
    <location>
        <begin position="113"/>
        <end position="138"/>
    </location>
</feature>
<dbReference type="InterPro" id="IPR036940">
    <property type="entry name" value="PI3/4_kinase_cat_sf"/>
</dbReference>
<feature type="region of interest" description="Disordered" evidence="11">
    <location>
        <begin position="1041"/>
        <end position="1074"/>
    </location>
</feature>
<keyword evidence="3" id="KW-0723">Serine/threonine-protein kinase</keyword>
<dbReference type="PANTHER" id="PTHR11139">
    <property type="entry name" value="ATAXIA TELANGIECTASIA MUTATED ATM -RELATED"/>
    <property type="match status" value="1"/>
</dbReference>
<evidence type="ECO:0000256" key="2">
    <source>
        <dbReference type="ARBA" id="ARBA00012513"/>
    </source>
</evidence>
<protein>
    <recommendedName>
        <fullName evidence="2">non-specific serine/threonine protein kinase</fullName>
        <ecNumber evidence="2">2.7.11.1</ecNumber>
    </recommendedName>
</protein>
<dbReference type="InterPro" id="IPR000403">
    <property type="entry name" value="PI3/4_kinase_cat_dom"/>
</dbReference>
<proteinExistence type="inferred from homology"/>
<feature type="coiled-coil region" evidence="10">
    <location>
        <begin position="2357"/>
        <end position="2384"/>
    </location>
</feature>
<dbReference type="InterPro" id="IPR050517">
    <property type="entry name" value="DDR_Repair_Kinase"/>
</dbReference>
<keyword evidence="6 14" id="KW-0418">Kinase</keyword>
<organism evidence="14 15">
    <name type="scientific">Elysia marginata</name>
    <dbReference type="NCBI Taxonomy" id="1093978"/>
    <lineage>
        <taxon>Eukaryota</taxon>
        <taxon>Metazoa</taxon>
        <taxon>Spiralia</taxon>
        <taxon>Lophotrochozoa</taxon>
        <taxon>Mollusca</taxon>
        <taxon>Gastropoda</taxon>
        <taxon>Heterobranchia</taxon>
        <taxon>Euthyneura</taxon>
        <taxon>Panpulmonata</taxon>
        <taxon>Sacoglossa</taxon>
        <taxon>Placobranchoidea</taxon>
        <taxon>Plakobranchidae</taxon>
        <taxon>Elysia</taxon>
    </lineage>
</organism>
<dbReference type="SUPFAM" id="SSF48371">
    <property type="entry name" value="ARM repeat"/>
    <property type="match status" value="2"/>
</dbReference>
<comment type="similarity">
    <text evidence="1">Belongs to the PI3/PI4-kinase family.</text>
</comment>
<dbReference type="FunFam" id="3.30.1010.10:FF:000010">
    <property type="entry name" value="serine/threonine-protein kinase SMG1 isoform X1"/>
    <property type="match status" value="1"/>
</dbReference>
<evidence type="ECO:0000256" key="11">
    <source>
        <dbReference type="SAM" id="MobiDB-lite"/>
    </source>
</evidence>
<evidence type="ECO:0000256" key="3">
    <source>
        <dbReference type="ARBA" id="ARBA00022527"/>
    </source>
</evidence>
<dbReference type="InterPro" id="IPR031559">
    <property type="entry name" value="SMG1"/>
</dbReference>
<feature type="non-terminal residue" evidence="14">
    <location>
        <position position="2727"/>
    </location>
</feature>
<dbReference type="SUPFAM" id="SSF56112">
    <property type="entry name" value="Protein kinase-like (PK-like)"/>
    <property type="match status" value="1"/>
</dbReference>
<evidence type="ECO:0000256" key="9">
    <source>
        <dbReference type="ARBA" id="ARBA00048679"/>
    </source>
</evidence>
<evidence type="ECO:0000259" key="12">
    <source>
        <dbReference type="PROSITE" id="PS50290"/>
    </source>
</evidence>
<evidence type="ECO:0000256" key="7">
    <source>
        <dbReference type="ARBA" id="ARBA00022840"/>
    </source>
</evidence>
<dbReference type="Pfam" id="PF00454">
    <property type="entry name" value="PI3_PI4_kinase"/>
    <property type="match status" value="1"/>
</dbReference>
<name>A0AAV4FP85_9GAST</name>
<dbReference type="InterPro" id="IPR011009">
    <property type="entry name" value="Kinase-like_dom_sf"/>
</dbReference>
<accession>A0AAV4FP85</accession>
<feature type="compositionally biased region" description="Basic and acidic residues" evidence="11">
    <location>
        <begin position="1"/>
        <end position="15"/>
    </location>
</feature>
<feature type="compositionally biased region" description="Basic and acidic residues" evidence="11">
    <location>
        <begin position="42"/>
        <end position="72"/>
    </location>
</feature>
<keyword evidence="15" id="KW-1185">Reference proteome</keyword>
<keyword evidence="10" id="KW-0175">Coiled coil</keyword>
<dbReference type="CDD" id="cd05170">
    <property type="entry name" value="PIKKc_SMG1"/>
    <property type="match status" value="1"/>
</dbReference>
<feature type="coiled-coil region" evidence="10">
    <location>
        <begin position="1610"/>
        <end position="1644"/>
    </location>
</feature>
<dbReference type="FunFam" id="1.10.1070.11:FF:000008">
    <property type="entry name" value="serine/threonine-protein kinase SMG1 isoform X2"/>
    <property type="match status" value="1"/>
</dbReference>
<evidence type="ECO:0000313" key="15">
    <source>
        <dbReference type="Proteomes" id="UP000762676"/>
    </source>
</evidence>
<dbReference type="SMART" id="SM01345">
    <property type="entry name" value="Rapamycin_bind"/>
    <property type="match status" value="1"/>
</dbReference>
<dbReference type="SMART" id="SM00146">
    <property type="entry name" value="PI3Kc"/>
    <property type="match status" value="1"/>
</dbReference>
<feature type="domain" description="PI3K/PI4K catalytic" evidence="12">
    <location>
        <begin position="1767"/>
        <end position="2113"/>
    </location>
</feature>
<dbReference type="GO" id="GO:0005634">
    <property type="term" value="C:nucleus"/>
    <property type="evidence" value="ECO:0007669"/>
    <property type="project" value="TreeGrafter"/>
</dbReference>
<dbReference type="InterPro" id="IPR039414">
    <property type="entry name" value="SMG1_PIKKc"/>
</dbReference>
<evidence type="ECO:0000256" key="6">
    <source>
        <dbReference type="ARBA" id="ARBA00022777"/>
    </source>
</evidence>
<evidence type="ECO:0000259" key="13">
    <source>
        <dbReference type="PROSITE" id="PS51189"/>
    </source>
</evidence>
<comment type="catalytic activity">
    <reaction evidence="8">
        <text>L-threonyl-[protein] + ATP = O-phospho-L-threonyl-[protein] + ADP + H(+)</text>
        <dbReference type="Rhea" id="RHEA:46608"/>
        <dbReference type="Rhea" id="RHEA-COMP:11060"/>
        <dbReference type="Rhea" id="RHEA-COMP:11605"/>
        <dbReference type="ChEBI" id="CHEBI:15378"/>
        <dbReference type="ChEBI" id="CHEBI:30013"/>
        <dbReference type="ChEBI" id="CHEBI:30616"/>
        <dbReference type="ChEBI" id="CHEBI:61977"/>
        <dbReference type="ChEBI" id="CHEBI:456216"/>
        <dbReference type="EC" id="2.7.11.1"/>
    </reaction>
</comment>
<sequence>MDVEPERPKAPDKYFKTKQNGIEAERDDGGTEIPKVLPTKSSDTRSGRKEISMNENKTRQLTSHKYERDEKNNYFSTRQDGSKCERGKETNRRSTSRGSYTSSSNSNIAGQTVRDRRHDDMDKRGFSEKPGRRDDSQPHRSRHSGSSSYDRKGDGKDSGKGFTEDPLFKLMKRIVRAGFDRERRLTSARQLKDYLHGSEVKSLKSTKQLFDAVDALQNVLFERFFEWAFDVINSSEEEVKCYICLALLEDAVDTVIGWLIDVTSSHQFVEHLCSCLVQLHPFWISDIQFSFMMLGQFTEDLEMFMGGDMARAEQGLGDHTVETLIKKVAALLKVYHTVMLCLGENVSVLRGGPLTVEFFSEPLKKLVVSLGPAVKARKSDTITILSNDTIRLLLHQLLSAVSATNCGDLILPFVVYQTDSVLPMKDAVAISLVRLLQKVVEIYSTQLPVYILMHLLGPQSVLPLLRFSLCPQVVTELMSLYHSLLALKSVPLLEEAYRLVLGDTEVAYNILLREGSRPALQFVGPATNPWSDYVYSPRQAQQAILFNIGALAEIANTKSNLIGMWALSPSIFTLLSSNLMISDPWMNKHEATVIYTVVHAFYSHCTRHANFVSSSVLLTSASPLDTSRMAGISQATNQNFTRIIQVIITMLNSTATAFDSRCLLMKWTNEILSALASTPHVYSNAILGSLMYAIILQGYHYEQQVFQCASHCLKTVFIGYAKLSDDIVKRCLELCMYRLSDARKSVRETFLSLLKILPSDKILNMDLFEAEEEWMARESQENDYGMRAMWHARRAHMASPPSGTFHSHNFRHIMAYILSGTQPGQCGSFHWLEAMYYARQRSGSEKGRSDSSNKLAGLIDNNDSLLWFWATWECAQFAILARLRTPLGKAPETFVAIESVIKTFAVESQNLEAMEDAMEKRDSARSEKVGDYTCLQRVHLLMNFMENLDKLLYNAYEGCSVAMPALHKSPVFEQALVYVIEALSELWAPDSIVGVYHWCQEVTGQALPWILAVADKANKRYEKAATDFQTCLTSMITSQAKEQASSKSENSEDIIPEESDHVSGKENIRPKEQNSPTSCVATIRFVSQQVSDCYAKLSDWNAVIDWQESFTQMQQNKSLDAKHGSSSLGWPKSTMDINFIRALSDFEVGNVEGVRQSLELIPGMSLSDCGTGSCHKQDGCPLALLPSNSWDMRREEEQLQRMLVRASTQLMEQTETLHRCVCAKLLRTLGKQRSSLDVLANSIITSCAASSSAAAAWNPNQVWANLNARSLLTLVKWLQLDPKLLASVTSQMPQAGAGGAEASAPSPLAAKLNTLLEIEALAVAQKRTTLVAPEDRKNILSILSQIHSMESSEEDIIEEDQSMYDDGTETTRKQLLACCSPGVLTDQCVEQLIGVWKEVVKRVYHYYRLSAKAYFTFLHVNGLSENPDNEGGNVISTLRLLRLLVKHASELREILETGLSQTPTNPWKGIIPQLFSRLSHPESYVRQSISELLGRIALDTPHLIVYPAVVGSSAKIQVKIPGQKGFFKPFLSQGEEQLDKYDSVVIRDSGDNAAGIEEEDVDESSSPELQACLSTIVDTLSKMNPQMIAEVQLMVQELRRVTLLWDELWLGTLNQQAADVQRRLAQLEAEVRRVQANASLSEDMKTTVIWEKHRTIMKPTLYLMEHLNEITSQAPQTPQERWFQATYGKQILVALQRLREPPDPSSPHDTWSIFKCIHHSLQQRAQKRNSLQLKMDEISPRLAALRNSVIPMPGLTTPGQVITIESVHNTSQILPTKTKPKKLLFIGSDGKRHPYLFKGLEDLHLDERIMQFLSIVNNMFTYHKRSNECVYPYRARHYSVTPLGPRSGLIQWVEGATALFSLYKKWQQREALAHTLKTSHSSQQSQQPTIPRPSEVFFSKLTPILKEKGLDNLDNRKEWPLTVLRQVLDELMDETPDDLLANSGAGEWWQMTQSYARSTAVMSMIGYIIGLGDRHLDNVLVDLATGEVVHIDYNVCFEKGKSLRVPEKVPFRMTANIETALGLTGVEGTFRVSSEHVIKTMRKGRESLLTLLEAFVYDPLVDWTTGGDAGFTGAFYGGDLGAQGGVGAAGGPEGRQSKQQMERDITSSMFAIRLTEMESDWGTNKSELMSSLPQLSETVQDWLKTTGRLAECAGVIENFNTVRGVLEEAQVSPHHSLHSLFDRYSDYMVLKESRDQVMAAVGERINEHSNWHKIHTMSLEKLQSPGFQAMCAELSSMLELSSPSFAAASSFLQGAGQFQIIAQCEQLETEMCSILEQRRSLLHAAVQILHTYSTLVSQFGSVCAEDNRTFKFLGWLQEVLSDFTSIKCEEVMSQYHDEYKPTPASQLSKAQIVLNIESKLKNQMSDLNAKLLKLMDRRAQESNETVLLEVQVHEMEDALKKFLQDNGVEGENSLTSVIVSALFTLNKRYLQMEVAAAAASDRLMDLTSRDGDWFLDELCSMSANVNQFLGTLSTHTHTCDPPHVESMLYSLRATHSVYIALQELNMNFRSIILPEAVKLTQAQDCHLLSILSQLQSLTSQGQVPVDTLVTQLELMHRNALMGMNDPKPEILAEVERLRLGYSDLLHQTESVHIPASADATRGNSTKQEQLTSGQMLLMGFDGLFTRLEADFAEVLDSVALLDVPTVWKKVDTVREAKSMQLSNFSSTTRPLLVSMFFLKRLQAIQEFFFMSTQVAAAMQGLPGGVIYDDDQMAKPIKKFIADFVRKQ</sequence>
<dbReference type="InterPro" id="IPR018936">
    <property type="entry name" value="PI3/4_kinase_CS"/>
</dbReference>
<dbReference type="PROSITE" id="PS51189">
    <property type="entry name" value="FAT"/>
    <property type="match status" value="1"/>
</dbReference>
<feature type="compositionally biased region" description="Basic and acidic residues" evidence="11">
    <location>
        <begin position="80"/>
        <end position="92"/>
    </location>
</feature>
<feature type="domain" description="FAT" evidence="13">
    <location>
        <begin position="1010"/>
        <end position="1514"/>
    </location>
</feature>
<dbReference type="PANTHER" id="PTHR11139:SF71">
    <property type="entry name" value="SERINE_THREONINE-PROTEIN KINASE SMG1"/>
    <property type="match status" value="1"/>
</dbReference>
<evidence type="ECO:0000256" key="8">
    <source>
        <dbReference type="ARBA" id="ARBA00047899"/>
    </source>
</evidence>
<evidence type="ECO:0000256" key="5">
    <source>
        <dbReference type="ARBA" id="ARBA00022741"/>
    </source>
</evidence>
<dbReference type="InterPro" id="IPR016024">
    <property type="entry name" value="ARM-type_fold"/>
</dbReference>
<dbReference type="EC" id="2.7.11.1" evidence="2"/>
<dbReference type="EMBL" id="BMAT01007919">
    <property type="protein sequence ID" value="GFR74090.1"/>
    <property type="molecule type" value="Genomic_DNA"/>
</dbReference>
<evidence type="ECO:0000256" key="1">
    <source>
        <dbReference type="ARBA" id="ARBA00011031"/>
    </source>
</evidence>
<keyword evidence="7" id="KW-0067">ATP-binding</keyword>
<comment type="caution">
    <text evidence="14">The sequence shown here is derived from an EMBL/GenBank/DDBJ whole genome shotgun (WGS) entry which is preliminary data.</text>
</comment>
<evidence type="ECO:0000256" key="4">
    <source>
        <dbReference type="ARBA" id="ARBA00022679"/>
    </source>
</evidence>
<keyword evidence="4" id="KW-0808">Transferase</keyword>
<dbReference type="Pfam" id="PF15785">
    <property type="entry name" value="SMG1"/>
    <property type="match status" value="2"/>
</dbReference>
<gene>
    <name evidence="14" type="ORF">ElyMa_003883300</name>
</gene>
<comment type="catalytic activity">
    <reaction evidence="9">
        <text>L-seryl-[protein] + ATP = O-phospho-L-seryl-[protein] + ADP + H(+)</text>
        <dbReference type="Rhea" id="RHEA:17989"/>
        <dbReference type="Rhea" id="RHEA-COMP:9863"/>
        <dbReference type="Rhea" id="RHEA-COMP:11604"/>
        <dbReference type="ChEBI" id="CHEBI:15378"/>
        <dbReference type="ChEBI" id="CHEBI:29999"/>
        <dbReference type="ChEBI" id="CHEBI:30616"/>
        <dbReference type="ChEBI" id="CHEBI:83421"/>
        <dbReference type="ChEBI" id="CHEBI:456216"/>
        <dbReference type="EC" id="2.7.11.1"/>
    </reaction>
</comment>
<dbReference type="Gene3D" id="3.30.1010.10">
    <property type="entry name" value="Phosphatidylinositol 3-kinase Catalytic Subunit, Chain A, domain 4"/>
    <property type="match status" value="1"/>
</dbReference>
<dbReference type="PROSITE" id="PS50290">
    <property type="entry name" value="PI3_4_KINASE_3"/>
    <property type="match status" value="1"/>
</dbReference>
<dbReference type="Gene3D" id="1.10.1070.11">
    <property type="entry name" value="Phosphatidylinositol 3-/4-kinase, catalytic domain"/>
    <property type="match status" value="1"/>
</dbReference>
<dbReference type="GO" id="GO:0000184">
    <property type="term" value="P:nuclear-transcribed mRNA catabolic process, nonsense-mediated decay"/>
    <property type="evidence" value="ECO:0007669"/>
    <property type="project" value="InterPro"/>
</dbReference>
<dbReference type="GO" id="GO:0005524">
    <property type="term" value="F:ATP binding"/>
    <property type="evidence" value="ECO:0007669"/>
    <property type="project" value="UniProtKB-KW"/>
</dbReference>
<evidence type="ECO:0000313" key="14">
    <source>
        <dbReference type="EMBL" id="GFR74090.1"/>
    </source>
</evidence>
<feature type="compositionally biased region" description="Basic and acidic residues" evidence="11">
    <location>
        <begin position="1058"/>
        <end position="1072"/>
    </location>
</feature>
<keyword evidence="5" id="KW-0547">Nucleotide-binding</keyword>
<feature type="compositionally biased region" description="Low complexity" evidence="11">
    <location>
        <begin position="96"/>
        <end position="107"/>
    </location>
</feature>
<feature type="region of interest" description="Disordered" evidence="11">
    <location>
        <begin position="1"/>
        <end position="161"/>
    </location>
</feature>
<dbReference type="GO" id="GO:0004674">
    <property type="term" value="F:protein serine/threonine kinase activity"/>
    <property type="evidence" value="ECO:0007669"/>
    <property type="project" value="UniProtKB-KW"/>
</dbReference>
<dbReference type="Proteomes" id="UP000762676">
    <property type="component" value="Unassembled WGS sequence"/>
</dbReference>
<dbReference type="PROSITE" id="PS00916">
    <property type="entry name" value="PI3_4_KINASE_2"/>
    <property type="match status" value="1"/>
</dbReference>
<feature type="compositionally biased region" description="Basic and acidic residues" evidence="11">
    <location>
        <begin position="149"/>
        <end position="161"/>
    </location>
</feature>
<reference evidence="14 15" key="1">
    <citation type="journal article" date="2021" name="Elife">
        <title>Chloroplast acquisition without the gene transfer in kleptoplastic sea slugs, Plakobranchus ocellatus.</title>
        <authorList>
            <person name="Maeda T."/>
            <person name="Takahashi S."/>
            <person name="Yoshida T."/>
            <person name="Shimamura S."/>
            <person name="Takaki Y."/>
            <person name="Nagai Y."/>
            <person name="Toyoda A."/>
            <person name="Suzuki Y."/>
            <person name="Arimoto A."/>
            <person name="Ishii H."/>
            <person name="Satoh N."/>
            <person name="Nishiyama T."/>
            <person name="Hasebe M."/>
            <person name="Maruyama T."/>
            <person name="Minagawa J."/>
            <person name="Obokata J."/>
            <person name="Shigenobu S."/>
        </authorList>
    </citation>
    <scope>NUCLEOTIDE SEQUENCE [LARGE SCALE GENOMIC DNA]</scope>
</reference>